<dbReference type="InterPro" id="IPR045174">
    <property type="entry name" value="Dof"/>
</dbReference>
<reference evidence="12 13" key="1">
    <citation type="journal article" date="2010" name="Nature">
        <title>Genome sequencing and analysis of the model grass Brachypodium distachyon.</title>
        <authorList>
            <consortium name="International Brachypodium Initiative"/>
        </authorList>
    </citation>
    <scope>NUCLEOTIDE SEQUENCE [LARGE SCALE GENOMIC DNA]</scope>
    <source>
        <strain evidence="12">Bd21</strain>
        <strain evidence="13">cv. Bd21</strain>
    </source>
</reference>
<evidence type="ECO:0000256" key="10">
    <source>
        <dbReference type="SAM" id="MobiDB-lite"/>
    </source>
</evidence>
<evidence type="ECO:0000259" key="11">
    <source>
        <dbReference type="PROSITE" id="PS50884"/>
    </source>
</evidence>
<dbReference type="PANTHER" id="PTHR31992:SF330">
    <property type="entry name" value="DOF ZINC FINGER PROTEIN 2"/>
    <property type="match status" value="1"/>
</dbReference>
<dbReference type="AlphaFoldDB" id="A0A0Q3QG61"/>
<dbReference type="PROSITE" id="PS01361">
    <property type="entry name" value="ZF_DOF_1"/>
    <property type="match status" value="1"/>
</dbReference>
<feature type="compositionally biased region" description="Basic and acidic residues" evidence="10">
    <location>
        <begin position="66"/>
        <end position="75"/>
    </location>
</feature>
<dbReference type="EnsemblPlants" id="PNT69224">
    <property type="protein sequence ID" value="PNT69224"/>
    <property type="gene ID" value="BRADI_3g51510v3"/>
</dbReference>
<organism evidence="12">
    <name type="scientific">Brachypodium distachyon</name>
    <name type="common">Purple false brome</name>
    <name type="synonym">Trachynia distachya</name>
    <dbReference type="NCBI Taxonomy" id="15368"/>
    <lineage>
        <taxon>Eukaryota</taxon>
        <taxon>Viridiplantae</taxon>
        <taxon>Streptophyta</taxon>
        <taxon>Embryophyta</taxon>
        <taxon>Tracheophyta</taxon>
        <taxon>Spermatophyta</taxon>
        <taxon>Magnoliopsida</taxon>
        <taxon>Liliopsida</taxon>
        <taxon>Poales</taxon>
        <taxon>Poaceae</taxon>
        <taxon>BOP clade</taxon>
        <taxon>Pooideae</taxon>
        <taxon>Stipodae</taxon>
        <taxon>Brachypodieae</taxon>
        <taxon>Brachypodium</taxon>
    </lineage>
</organism>
<evidence type="ECO:0000256" key="3">
    <source>
        <dbReference type="ARBA" id="ARBA00022833"/>
    </source>
</evidence>
<dbReference type="PROSITE" id="PS50884">
    <property type="entry name" value="ZF_DOF_2"/>
    <property type="match status" value="1"/>
</dbReference>
<feature type="compositionally biased region" description="Gly residues" evidence="10">
    <location>
        <begin position="365"/>
        <end position="381"/>
    </location>
</feature>
<keyword evidence="6 9" id="KW-0804">Transcription</keyword>
<feature type="domain" description="Dof-type" evidence="11">
    <location>
        <begin position="78"/>
        <end position="132"/>
    </location>
</feature>
<protein>
    <recommendedName>
        <fullName evidence="9">Dof zinc finger protein</fullName>
    </recommendedName>
</protein>
<evidence type="ECO:0000256" key="2">
    <source>
        <dbReference type="ARBA" id="ARBA00022771"/>
    </source>
</evidence>
<evidence type="ECO:0000256" key="1">
    <source>
        <dbReference type="ARBA" id="ARBA00022723"/>
    </source>
</evidence>
<evidence type="ECO:0000313" key="14">
    <source>
        <dbReference type="Proteomes" id="UP000008810"/>
    </source>
</evidence>
<comment type="function">
    <text evidence="9">Transcription factor that binds specifically to a 5'-AA[AG]G-3' consensus core sequence.</text>
</comment>
<gene>
    <name evidence="13" type="primary">LOC100821218</name>
    <name evidence="12" type="ORF">BRADI_3g51510v3</name>
</gene>
<dbReference type="OrthoDB" id="1927254at2759"/>
<dbReference type="Proteomes" id="UP000008810">
    <property type="component" value="Chromosome 3"/>
</dbReference>
<keyword evidence="2 8" id="KW-0863">Zinc-finger</keyword>
<reference evidence="13" key="3">
    <citation type="submission" date="2018-08" db="UniProtKB">
        <authorList>
            <consortium name="EnsemblPlants"/>
        </authorList>
    </citation>
    <scope>IDENTIFICATION</scope>
    <source>
        <strain evidence="13">cv. Bd21</strain>
    </source>
</reference>
<dbReference type="EMBL" id="CM000882">
    <property type="protein sequence ID" value="KQK00738.1"/>
    <property type="molecule type" value="Genomic_DNA"/>
</dbReference>
<feature type="region of interest" description="Disordered" evidence="10">
    <location>
        <begin position="1"/>
        <end position="75"/>
    </location>
</feature>
<evidence type="ECO:0000256" key="7">
    <source>
        <dbReference type="ARBA" id="ARBA00023242"/>
    </source>
</evidence>
<feature type="compositionally biased region" description="Low complexity" evidence="10">
    <location>
        <begin position="52"/>
        <end position="65"/>
    </location>
</feature>
<dbReference type="GeneID" id="100821218"/>
<keyword evidence="5 8" id="KW-0238">DNA-binding</keyword>
<dbReference type="RefSeq" id="XP_014756972.1">
    <property type="nucleotide sequence ID" value="XM_014901486.2"/>
</dbReference>
<dbReference type="Gramene" id="PNT69224">
    <property type="protein sequence ID" value="PNT69224"/>
    <property type="gene ID" value="BRADI_3g51510v3"/>
</dbReference>
<keyword evidence="3 9" id="KW-0862">Zinc</keyword>
<reference evidence="12" key="2">
    <citation type="submission" date="2017-06" db="EMBL/GenBank/DDBJ databases">
        <title>WGS assembly of Brachypodium distachyon.</title>
        <authorList>
            <consortium name="The International Brachypodium Initiative"/>
            <person name="Lucas S."/>
            <person name="Harmon-Smith M."/>
            <person name="Lail K."/>
            <person name="Tice H."/>
            <person name="Grimwood J."/>
            <person name="Bruce D."/>
            <person name="Barry K."/>
            <person name="Shu S."/>
            <person name="Lindquist E."/>
            <person name="Wang M."/>
            <person name="Pitluck S."/>
            <person name="Vogel J.P."/>
            <person name="Garvin D.F."/>
            <person name="Mockler T.C."/>
            <person name="Schmutz J."/>
            <person name="Rokhsar D."/>
            <person name="Bevan M.W."/>
        </authorList>
    </citation>
    <scope>NUCLEOTIDE SEQUENCE</scope>
    <source>
        <strain evidence="12">Bd21</strain>
    </source>
</reference>
<evidence type="ECO:0000313" key="13">
    <source>
        <dbReference type="EnsemblPlants" id="KQK00738"/>
    </source>
</evidence>
<keyword evidence="1 9" id="KW-0479">Metal-binding</keyword>
<dbReference type="ExpressionAtlas" id="A0A0Q3QG61">
    <property type="expression patterns" value="baseline"/>
</dbReference>
<feature type="compositionally biased region" description="Low complexity" evidence="10">
    <location>
        <begin position="22"/>
        <end position="38"/>
    </location>
</feature>
<dbReference type="EnsemblPlants" id="KQK00738">
    <property type="protein sequence ID" value="KQK00738"/>
    <property type="gene ID" value="BRADI_3g51510v3"/>
</dbReference>
<keyword evidence="14" id="KW-1185">Reference proteome</keyword>
<dbReference type="GO" id="GO:0005634">
    <property type="term" value="C:nucleus"/>
    <property type="evidence" value="ECO:0007669"/>
    <property type="project" value="UniProtKB-SubCell"/>
</dbReference>
<name>A0A0Q3QG61_BRADI</name>
<evidence type="ECO:0000313" key="12">
    <source>
        <dbReference type="EMBL" id="KQK00738.1"/>
    </source>
</evidence>
<dbReference type="STRING" id="15368.A0A0Q3QG61"/>
<comment type="subcellular location">
    <subcellularLocation>
        <location evidence="8 9">Nucleus</location>
    </subcellularLocation>
</comment>
<dbReference type="Gramene" id="KQK00738">
    <property type="protein sequence ID" value="KQK00738"/>
    <property type="gene ID" value="BRADI_3g51510v3"/>
</dbReference>
<dbReference type="GO" id="GO:0003677">
    <property type="term" value="F:DNA binding"/>
    <property type="evidence" value="ECO:0007669"/>
    <property type="project" value="UniProtKB-UniRule"/>
</dbReference>
<dbReference type="EMBL" id="CM000882">
    <property type="protein sequence ID" value="PNT69224.1"/>
    <property type="molecule type" value="Genomic_DNA"/>
</dbReference>
<keyword evidence="7 8" id="KW-0539">Nucleus</keyword>
<keyword evidence="4 9" id="KW-0805">Transcription regulation</keyword>
<dbReference type="Pfam" id="PF02701">
    <property type="entry name" value="Zn_ribbon_Dof"/>
    <property type="match status" value="1"/>
</dbReference>
<dbReference type="GO" id="GO:0003700">
    <property type="term" value="F:DNA-binding transcription factor activity"/>
    <property type="evidence" value="ECO:0007669"/>
    <property type="project" value="UniProtKB-UniRule"/>
</dbReference>
<evidence type="ECO:0000256" key="5">
    <source>
        <dbReference type="ARBA" id="ARBA00023125"/>
    </source>
</evidence>
<accession>A0A0Q3QG61</accession>
<feature type="region of interest" description="Disordered" evidence="10">
    <location>
        <begin position="116"/>
        <end position="138"/>
    </location>
</feature>
<dbReference type="GO" id="GO:0008270">
    <property type="term" value="F:zinc ion binding"/>
    <property type="evidence" value="ECO:0007669"/>
    <property type="project" value="UniProtKB-KW"/>
</dbReference>
<evidence type="ECO:0000256" key="8">
    <source>
        <dbReference type="PROSITE-ProRule" id="PRU00071"/>
    </source>
</evidence>
<dbReference type="KEGG" id="bdi:100821218"/>
<evidence type="ECO:0000256" key="6">
    <source>
        <dbReference type="ARBA" id="ARBA00023163"/>
    </source>
</evidence>
<proteinExistence type="predicted"/>
<evidence type="ECO:0000256" key="9">
    <source>
        <dbReference type="RuleBase" id="RU369094"/>
    </source>
</evidence>
<evidence type="ECO:0000256" key="4">
    <source>
        <dbReference type="ARBA" id="ARBA00023015"/>
    </source>
</evidence>
<dbReference type="PANTHER" id="PTHR31992">
    <property type="entry name" value="DOF ZINC FINGER PROTEIN DOF1.4-RELATED"/>
    <property type="match status" value="1"/>
</dbReference>
<dbReference type="InterPro" id="IPR003851">
    <property type="entry name" value="Znf_Dof"/>
</dbReference>
<sequence>MDAAHWHQGLGLAKPMEEMMMPAGNQNPNAANQNQNNQPPAPPSGPEGVQRAPAAAPAAAAAAGGAERKARPQKEKAINCPRCNSTNTKFCYYNNYSLQQPRYFCKTCRRYWTEGGSLRNVPVGGGSRKNKRSSSSSSAAAAAVSTSAAAGTVPAANKNPKLMLQHEAGGGAHDLNLAFPHHHGRVLHPSEFAASFPSLESSAVMAAANGGGRGGMHQGAFSAMELLRSTGCYVPLPQGMQLGAMPPEYGFALGPEFRMPAPPHQQQQQHHQQQQQVQNMLGFSLDTGAGGGYGAGLQGAQESAASGRMLFPFEDLKPGVVSAAAGGATGGDQFEHSKADQGQGQGGNNSGGHETLGFWNNSMIGNGGSNDAGGGGGGGSW</sequence>
<feature type="region of interest" description="Disordered" evidence="10">
    <location>
        <begin position="327"/>
        <end position="381"/>
    </location>
</feature>